<evidence type="ECO:0000313" key="2">
    <source>
        <dbReference type="Ensembl" id="ENSACLP00000038626.1"/>
    </source>
</evidence>
<dbReference type="OMA" id="CDRDWEC"/>
<dbReference type="GO" id="GO:0005634">
    <property type="term" value="C:nucleus"/>
    <property type="evidence" value="ECO:0007669"/>
    <property type="project" value="TreeGrafter"/>
</dbReference>
<feature type="compositionally biased region" description="Polar residues" evidence="1">
    <location>
        <begin position="441"/>
        <end position="467"/>
    </location>
</feature>
<reference evidence="2" key="4">
    <citation type="submission" date="2025-09" db="UniProtKB">
        <authorList>
            <consortium name="Ensembl"/>
        </authorList>
    </citation>
    <scope>IDENTIFICATION</scope>
</reference>
<feature type="region of interest" description="Disordered" evidence="1">
    <location>
        <begin position="408"/>
        <end position="473"/>
    </location>
</feature>
<dbReference type="PANTHER" id="PTHR47282">
    <property type="entry name" value="PGC-1 AND ERR-INDUCED REGULATOR IN MUSCLE PROTEIN 1"/>
    <property type="match status" value="1"/>
</dbReference>
<reference evidence="2" key="3">
    <citation type="submission" date="2025-08" db="UniProtKB">
        <authorList>
            <consortium name="Ensembl"/>
        </authorList>
    </citation>
    <scope>IDENTIFICATION</scope>
</reference>
<reference evidence="2 3" key="1">
    <citation type="submission" date="2018-05" db="EMBL/GenBank/DDBJ databases">
        <authorList>
            <person name="Datahose"/>
        </authorList>
    </citation>
    <scope>NUCLEOTIDE SEQUENCE</scope>
</reference>
<dbReference type="InterPro" id="IPR043442">
    <property type="entry name" value="Perm1"/>
</dbReference>
<dbReference type="OrthoDB" id="8943218at2759"/>
<feature type="region of interest" description="Disordered" evidence="1">
    <location>
        <begin position="310"/>
        <end position="359"/>
    </location>
</feature>
<evidence type="ECO:0008006" key="4">
    <source>
        <dbReference type="Google" id="ProtNLM"/>
    </source>
</evidence>
<reference evidence="3" key="2">
    <citation type="submission" date="2023-03" db="EMBL/GenBank/DDBJ databases">
        <authorList>
            <consortium name="Wellcome Sanger Institute Data Sharing"/>
        </authorList>
    </citation>
    <scope>NUCLEOTIDE SEQUENCE [LARGE SCALE GENOMIC DNA]</scope>
</reference>
<organism evidence="2 3">
    <name type="scientific">Astatotilapia calliptera</name>
    <name type="common">Eastern happy</name>
    <name type="synonym">Chromis callipterus</name>
    <dbReference type="NCBI Taxonomy" id="8154"/>
    <lineage>
        <taxon>Eukaryota</taxon>
        <taxon>Metazoa</taxon>
        <taxon>Chordata</taxon>
        <taxon>Craniata</taxon>
        <taxon>Vertebrata</taxon>
        <taxon>Euteleostomi</taxon>
        <taxon>Actinopterygii</taxon>
        <taxon>Neopterygii</taxon>
        <taxon>Teleostei</taxon>
        <taxon>Neoteleostei</taxon>
        <taxon>Acanthomorphata</taxon>
        <taxon>Ovalentaria</taxon>
        <taxon>Cichlomorphae</taxon>
        <taxon>Cichliformes</taxon>
        <taxon>Cichlidae</taxon>
        <taxon>African cichlids</taxon>
        <taxon>Pseudocrenilabrinae</taxon>
        <taxon>Haplochromini</taxon>
        <taxon>Astatotilapia</taxon>
    </lineage>
</organism>
<dbReference type="PANTHER" id="PTHR47282:SF1">
    <property type="entry name" value="PGC-1 AND ERR-INDUCED REGULATOR IN MUSCLE PROTEIN 1"/>
    <property type="match status" value="1"/>
</dbReference>
<feature type="compositionally biased region" description="Low complexity" evidence="1">
    <location>
        <begin position="427"/>
        <end position="440"/>
    </location>
</feature>
<keyword evidence="3" id="KW-1185">Reference proteome</keyword>
<feature type="compositionally biased region" description="Polar residues" evidence="1">
    <location>
        <begin position="512"/>
        <end position="521"/>
    </location>
</feature>
<evidence type="ECO:0000313" key="3">
    <source>
        <dbReference type="Proteomes" id="UP000265100"/>
    </source>
</evidence>
<feature type="compositionally biased region" description="Basic residues" evidence="1">
    <location>
        <begin position="320"/>
        <end position="329"/>
    </location>
</feature>
<feature type="region of interest" description="Disordered" evidence="1">
    <location>
        <begin position="671"/>
        <end position="702"/>
    </location>
</feature>
<feature type="region of interest" description="Disordered" evidence="1">
    <location>
        <begin position="720"/>
        <end position="761"/>
    </location>
</feature>
<dbReference type="GO" id="GO:0014850">
    <property type="term" value="P:response to muscle activity"/>
    <property type="evidence" value="ECO:0007669"/>
    <property type="project" value="TreeGrafter"/>
</dbReference>
<name>A0A3P8R9I9_ASTCA</name>
<gene>
    <name evidence="2" type="primary">ITPRID2</name>
</gene>
<protein>
    <recommendedName>
        <fullName evidence="4">PGC-1 and ERR-induced regulator in muscle protein 1</fullName>
    </recommendedName>
</protein>
<sequence>MEEFEYSVEICDHDWERFFAECEECNLLPPSLAGLEDSGMSDIDDTGSVLAMRAQRVDLTAGFSETDRPIDGAPHCEGSPVEHYLSKHGIGGMESVLSGSEEDIHLQSVNMFFERLKSLTEPEPSRVNFGKNSEAIQETERCSEGQQASRDALPKNIQKLNFLPARGETAVGKESKRPVDTIRKTNTLRKVHSDPSISLQHAASNSVLNTNKSTETELFIREEACTEPRVSDVQQWNRDSLCTAVCSVTTPNKVQTCALLHDFKEEELLKHLCKKCATDLASDLDMANIKWQEDQTPIVSQSDTACSNKAVIQESPSASMKRKRRKKRRLSVEQGEGGHGYERQVLVKPSDSEEEQCPSKAGTGLCFSEDIKSFYLNEPQKNLTSLLTPYSMTSSSFPVIISSNPPCDSQHQYLSESVGRQRRSTDTSDNNSANNSSATTLSQTDDSATSAPNSSATVATNSEVCSESQEEKSAGLKMYPKLPVLMTVGEYGKPDMGRESQSGDIKVEGRHSVTSPENEQNLTSAVEVKAVTHSLLSSSESNATSVEVGQNDRQPAAKSVLAVEAGNSGGDEPTLCPSEAEPQQQLEKEFHNTDQYSGTMANTDYSPPTASTLKGLLTKPLQLKTSACKVISAQFTSDSFNPSPDESFLSKSSPCIGVNTECPLEVHTSPKLDISEKSTETLAASQITSKSRAETKSPVSEDALTSLSDITNVSSCGTLNTESRSNGNIRDMPASFCSSVSEQESGGHGGKKGDEKSGLKSPDSVCELLGKAEDAILVPEAECKPERVLNPVFAMSSFWSEMEKLTINDILGLRMISKAAPPSSLPPLQENEEMADSGFFTQIDESTPEQTTEDASGFPDAVESCFNPNSAANFSPSRSVLWESESAHVSRSADIYPENVMLTSVSDTSRPFLSEKAEKSLRKISKNISVHNLRALESESFSYTQKCETLQTVDEGESQKAEYVLPKQDKGTDPLPSSLTDSYSISLIDIFQYFFGGKQTAPSQPAADNLTTFYDDGNSVPETYDHFFSEFDTENFFYPLIATEDETKDKPVPIFSSSRSANRKFQFPEAYDYFFASSSSSDESESDEEDNTGPVRVFTRFSRKASSSHISKDMYDDFFAENNLRQNFFWKTTFSFRNINFSASTVQNQASHSLSLVPARQRGGSHARTVSSLNALGNEDVMFPDPLLYHFEDRVVSQLAQQPFRYEDLQTAVSNPRLDAPFLPLKQSDMCLVCIAFASWVLKTANPQVGDAWKAVLLANVSALSAIRYLRKYVKAEAAGCETKLHRRALPAPSPLGL</sequence>
<accession>A0A3P8R9I9</accession>
<evidence type="ECO:0000256" key="1">
    <source>
        <dbReference type="SAM" id="MobiDB-lite"/>
    </source>
</evidence>
<dbReference type="GO" id="GO:0005737">
    <property type="term" value="C:cytoplasm"/>
    <property type="evidence" value="ECO:0007669"/>
    <property type="project" value="TreeGrafter"/>
</dbReference>
<dbReference type="GeneTree" id="ENSGT01140000282610"/>
<feature type="region of interest" description="Disordered" evidence="1">
    <location>
        <begin position="490"/>
        <end position="521"/>
    </location>
</feature>
<dbReference type="STRING" id="8154.ENSACLP00000038623"/>
<dbReference type="Bgee" id="ENSACLG00000026068">
    <property type="expression patterns" value="Expressed in muscle tissue and 1 other cell type or tissue"/>
</dbReference>
<dbReference type="Ensembl" id="ENSACLT00000039543.2">
    <property type="protein sequence ID" value="ENSACLP00000038626.1"/>
    <property type="gene ID" value="ENSACLG00000026068.2"/>
</dbReference>
<proteinExistence type="predicted"/>
<feature type="compositionally biased region" description="Polar residues" evidence="1">
    <location>
        <begin position="680"/>
        <end position="690"/>
    </location>
</feature>
<dbReference type="GO" id="GO:0006355">
    <property type="term" value="P:regulation of DNA-templated transcription"/>
    <property type="evidence" value="ECO:0007669"/>
    <property type="project" value="InterPro"/>
</dbReference>
<dbReference type="Proteomes" id="UP000265100">
    <property type="component" value="Chromosome 20"/>
</dbReference>